<dbReference type="KEGG" id="sufl:FIL70_11640"/>
<proteinExistence type="inferred from homology"/>
<dbReference type="AlphaFoldDB" id="A0A5B8CFC0"/>
<evidence type="ECO:0000313" key="3">
    <source>
        <dbReference type="EMBL" id="QDC37779.1"/>
    </source>
</evidence>
<evidence type="ECO:0000313" key="4">
    <source>
        <dbReference type="Proteomes" id="UP000311469"/>
    </source>
</evidence>
<dbReference type="PANTHER" id="PTHR43477:SF1">
    <property type="entry name" value="DIHYDROANTICAPSIN 7-DEHYDROGENASE"/>
    <property type="match status" value="1"/>
</dbReference>
<gene>
    <name evidence="3" type="ORF">FIL70_11640</name>
</gene>
<dbReference type="SUPFAM" id="SSF51735">
    <property type="entry name" value="NAD(P)-binding Rossmann-fold domains"/>
    <property type="match status" value="1"/>
</dbReference>
<dbReference type="Proteomes" id="UP000311469">
    <property type="component" value="Chromosome cSF1"/>
</dbReference>
<dbReference type="PANTHER" id="PTHR43477">
    <property type="entry name" value="DIHYDROANTICAPSIN 7-DEHYDROGENASE"/>
    <property type="match status" value="1"/>
</dbReference>
<dbReference type="Gene3D" id="3.40.50.720">
    <property type="entry name" value="NAD(P)-binding Rossmann-like Domain"/>
    <property type="match status" value="1"/>
</dbReference>
<sequence>MSVFRPFIHSHSEDNLVNINGKKILVVGGGAGIGAGIAYEAAMQGAEVAIADLSATALDEIGGRIRAAGKTVHTCPVDIGSDESVAAMGQWCEREMGAPDLLLVTVIEYLSSFSGLDDMDIAGWKRSFEVNFFGYIRVLEHVLPAMRARGTGTVALTASTVALLPDPTAAVLMRYKSIKHAMLGFSQALAIALEGSGLRSVCFCPSLTATPGAIDNLRSSGLPGVESILDIAATVEDVARYFLSELEKEEFLICAHAGYREQLVELASEQLDPAPFIARHFPSSPSQA</sequence>
<accession>A0A5B8CFC0</accession>
<protein>
    <submittedName>
        <fullName evidence="3">SDR family oxidoreductase</fullName>
    </submittedName>
</protein>
<dbReference type="GO" id="GO:0016491">
    <property type="term" value="F:oxidoreductase activity"/>
    <property type="evidence" value="ECO:0007669"/>
    <property type="project" value="UniProtKB-KW"/>
</dbReference>
<dbReference type="CDD" id="cd05233">
    <property type="entry name" value="SDR_c"/>
    <property type="match status" value="1"/>
</dbReference>
<dbReference type="InterPro" id="IPR036291">
    <property type="entry name" value="NAD(P)-bd_dom_sf"/>
</dbReference>
<organism evidence="3 4">
    <name type="scientific">Sphingobium fuliginis ATCC 27551</name>
    <dbReference type="NCBI Taxonomy" id="1208342"/>
    <lineage>
        <taxon>Bacteria</taxon>
        <taxon>Pseudomonadati</taxon>
        <taxon>Pseudomonadota</taxon>
        <taxon>Alphaproteobacteria</taxon>
        <taxon>Sphingomonadales</taxon>
        <taxon>Sphingomonadaceae</taxon>
        <taxon>Sphingobium</taxon>
    </lineage>
</organism>
<dbReference type="PRINTS" id="PR00081">
    <property type="entry name" value="GDHRDH"/>
</dbReference>
<dbReference type="EMBL" id="CP041016">
    <property type="protein sequence ID" value="QDC37779.1"/>
    <property type="molecule type" value="Genomic_DNA"/>
</dbReference>
<dbReference type="InterPro" id="IPR002347">
    <property type="entry name" value="SDR_fam"/>
</dbReference>
<evidence type="ECO:0000256" key="2">
    <source>
        <dbReference type="ARBA" id="ARBA00023002"/>
    </source>
</evidence>
<keyword evidence="2" id="KW-0560">Oxidoreductase</keyword>
<dbReference type="Pfam" id="PF00106">
    <property type="entry name" value="adh_short"/>
    <property type="match status" value="1"/>
</dbReference>
<comment type="similarity">
    <text evidence="1">Belongs to the short-chain dehydrogenases/reductases (SDR) family.</text>
</comment>
<evidence type="ECO:0000256" key="1">
    <source>
        <dbReference type="ARBA" id="ARBA00006484"/>
    </source>
</evidence>
<name>A0A5B8CFC0_SPHSA</name>
<dbReference type="InterPro" id="IPR051122">
    <property type="entry name" value="SDR_DHRS6-like"/>
</dbReference>
<reference evidence="3 4" key="1">
    <citation type="submission" date="2019-06" db="EMBL/GenBank/DDBJ databases">
        <title>Genome organization and adaptive potential of archetypical organophosphate degarding Sphingobium fuliginis ATCC 27551.</title>
        <authorList>
            <person name="Sarwar A."/>
            <person name="Parthasarathy S."/>
            <person name="Singh C."/>
            <person name="Siddavattam D."/>
        </authorList>
    </citation>
    <scope>NUCLEOTIDE SEQUENCE [LARGE SCALE GENOMIC DNA]</scope>
    <source>
        <strain evidence="3 4">ATCC 27551</strain>
    </source>
</reference>